<feature type="region of interest" description="Disordered" evidence="16">
    <location>
        <begin position="1"/>
        <end position="38"/>
    </location>
</feature>
<dbReference type="HOGENOM" id="CLU_009579_11_0_1"/>
<keyword evidence="8" id="KW-0564">Palmitate</keyword>
<sequence>MLQSPLIREQGGRLVREEGGEERREERGGEERGRRRSQLLLHKGAARTGAKLESVQPLKSSTSSGAVRKQHLSQVVLGRCQSSVRAGALLTTVTKQTCRGHESPQDLTQWSLRGKEKVLVGFCLFTLIVIILCGNIIVCLAVTLDRRLRSLTNCIIVSLAITDLLLGLLVLPFSALYELTKEWPFGSILCNIYTSLDVMLCTASILNLLMISLDRYFAVTTPLRYRQVVTPSRVAVGLAVIWTVSLMVSFLPIHLGWNTNGTAVQNTGPSCSKECTLAVNLVYGLVDGLLTFYIPLGIMCITYYRILKIAREQAKRINHTWGNAPVPPMVKEHKATVTLAVVLGAFVVCWFPYFTMFTYRGVWGDSRVKGTPMSIVLWLGYANSALNPILYGTLNRDFRVAYQHLLRCWRTRRPRNSHLPPLQKAQPRGRQGQGRQEGKPLKLEVRNEKGTLLTDGALKSTGAFL</sequence>
<evidence type="ECO:0000256" key="10">
    <source>
        <dbReference type="ARBA" id="ARBA00023170"/>
    </source>
</evidence>
<dbReference type="FunFam" id="1.20.1070.10:FF:000121">
    <property type="entry name" value="Histamine H2 receptor"/>
    <property type="match status" value="1"/>
</dbReference>
<dbReference type="GO" id="GO:0045907">
    <property type="term" value="P:positive regulation of vasoconstriction"/>
    <property type="evidence" value="ECO:0007669"/>
    <property type="project" value="InterPro"/>
</dbReference>
<keyword evidence="7 17" id="KW-0472">Membrane</keyword>
<dbReference type="GeneTree" id="ENSGT00940000158761"/>
<dbReference type="Ensembl" id="ENSTGUT00000000577.2">
    <property type="protein sequence ID" value="ENSTGUP00000000568.2"/>
    <property type="gene ID" value="ENSTGUG00000000559.2"/>
</dbReference>
<dbReference type="OMA" id="CIPAVII"/>
<protein>
    <recommendedName>
        <fullName evidence="2">Histamine H2 receptor</fullName>
    </recommendedName>
    <alternativeName>
        <fullName evidence="14">Gastric receptor I</fullName>
    </alternativeName>
</protein>
<keyword evidence="6 15" id="KW-0297">G-protein coupled receptor</keyword>
<feature type="transmembrane region" description="Helical" evidence="17">
    <location>
        <begin position="192"/>
        <end position="213"/>
    </location>
</feature>
<dbReference type="GO" id="GO:0030594">
    <property type="term" value="F:neurotransmitter receptor activity"/>
    <property type="evidence" value="ECO:0007669"/>
    <property type="project" value="TreeGrafter"/>
</dbReference>
<dbReference type="AlphaFoldDB" id="H0YQL1"/>
<keyword evidence="10 15" id="KW-0675">Receptor</keyword>
<keyword evidence="4 15" id="KW-0812">Transmembrane</keyword>
<keyword evidence="20" id="KW-1185">Reference proteome</keyword>
<reference evidence="19" key="2">
    <citation type="submission" date="2025-08" db="UniProtKB">
        <authorList>
            <consortium name="Ensembl"/>
        </authorList>
    </citation>
    <scope>IDENTIFICATION</scope>
</reference>
<dbReference type="InterPro" id="IPR000276">
    <property type="entry name" value="GPCR_Rhodpsn"/>
</dbReference>
<keyword evidence="9" id="KW-1015">Disulfide bond</keyword>
<dbReference type="PROSITE" id="PS50262">
    <property type="entry name" value="G_PROTEIN_RECEP_F1_2"/>
    <property type="match status" value="1"/>
</dbReference>
<feature type="transmembrane region" description="Helical" evidence="17">
    <location>
        <begin position="277"/>
        <end position="306"/>
    </location>
</feature>
<dbReference type="GO" id="GO:0007187">
    <property type="term" value="P:G protein-coupled receptor signaling pathway, coupled to cyclic nucleotide second messenger"/>
    <property type="evidence" value="ECO:0007669"/>
    <property type="project" value="TreeGrafter"/>
</dbReference>
<dbReference type="STRING" id="59729.ENSTGUP00000000568"/>
<evidence type="ECO:0000256" key="14">
    <source>
        <dbReference type="ARBA" id="ARBA00031105"/>
    </source>
</evidence>
<evidence type="ECO:0000256" key="13">
    <source>
        <dbReference type="ARBA" id="ARBA00023288"/>
    </source>
</evidence>
<dbReference type="Gene3D" id="1.20.1070.10">
    <property type="entry name" value="Rhodopsin 7-helix transmembrane proteins"/>
    <property type="match status" value="1"/>
</dbReference>
<evidence type="ECO:0000256" key="8">
    <source>
        <dbReference type="ARBA" id="ARBA00023139"/>
    </source>
</evidence>
<dbReference type="Proteomes" id="UP000007754">
    <property type="component" value="Chromosome 13"/>
</dbReference>
<dbReference type="PANTHER" id="PTHR24247:SF278">
    <property type="entry name" value="HISTAMINE H2 RECEPTOR"/>
    <property type="match status" value="1"/>
</dbReference>
<evidence type="ECO:0000256" key="16">
    <source>
        <dbReference type="SAM" id="MobiDB-lite"/>
    </source>
</evidence>
<dbReference type="PRINTS" id="PR00237">
    <property type="entry name" value="GPCRRHODOPSN"/>
</dbReference>
<feature type="transmembrane region" description="Helical" evidence="17">
    <location>
        <begin position="337"/>
        <end position="355"/>
    </location>
</feature>
<feature type="transmembrane region" description="Helical" evidence="17">
    <location>
        <begin position="154"/>
        <end position="177"/>
    </location>
</feature>
<keyword evidence="13" id="KW-0449">Lipoprotein</keyword>
<evidence type="ECO:0000256" key="17">
    <source>
        <dbReference type="SAM" id="Phobius"/>
    </source>
</evidence>
<dbReference type="GO" id="GO:0007268">
    <property type="term" value="P:chemical synaptic transmission"/>
    <property type="evidence" value="ECO:0007669"/>
    <property type="project" value="TreeGrafter"/>
</dbReference>
<evidence type="ECO:0000256" key="1">
    <source>
        <dbReference type="ARBA" id="ARBA00004651"/>
    </source>
</evidence>
<keyword evidence="11" id="KW-0325">Glycoprotein</keyword>
<dbReference type="InParanoid" id="H0YQL1"/>
<evidence type="ECO:0000259" key="18">
    <source>
        <dbReference type="PROSITE" id="PS50262"/>
    </source>
</evidence>
<dbReference type="InterPro" id="IPR017452">
    <property type="entry name" value="GPCR_Rhodpsn_7TM"/>
</dbReference>
<dbReference type="InterPro" id="IPR000503">
    <property type="entry name" value="Histamine_H2_rcpt"/>
</dbReference>
<dbReference type="GO" id="GO:0005886">
    <property type="term" value="C:plasma membrane"/>
    <property type="evidence" value="ECO:0007669"/>
    <property type="project" value="UniProtKB-SubCell"/>
</dbReference>
<dbReference type="SMART" id="SM01381">
    <property type="entry name" value="7TM_GPCR_Srsx"/>
    <property type="match status" value="1"/>
</dbReference>
<gene>
    <name evidence="19" type="primary">HRH2</name>
</gene>
<feature type="region of interest" description="Disordered" evidence="16">
    <location>
        <begin position="416"/>
        <end position="441"/>
    </location>
</feature>
<evidence type="ECO:0000256" key="4">
    <source>
        <dbReference type="ARBA" id="ARBA00022692"/>
    </source>
</evidence>
<reference evidence="19 20" key="1">
    <citation type="journal article" date="2010" name="Nature">
        <title>The genome of a songbird.</title>
        <authorList>
            <person name="Warren W.C."/>
            <person name="Clayton D.F."/>
            <person name="Ellegren H."/>
            <person name="Arnold A.P."/>
            <person name="Hillier L.W."/>
            <person name="Kunstner A."/>
            <person name="Searle S."/>
            <person name="White S."/>
            <person name="Vilella A.J."/>
            <person name="Fairley S."/>
            <person name="Heger A."/>
            <person name="Kong L."/>
            <person name="Ponting C.P."/>
            <person name="Jarvis E.D."/>
            <person name="Mello C.V."/>
            <person name="Minx P."/>
            <person name="Lovell P."/>
            <person name="Velho T.A."/>
            <person name="Ferris M."/>
            <person name="Balakrishnan C.N."/>
            <person name="Sinha S."/>
            <person name="Blatti C."/>
            <person name="London S.E."/>
            <person name="Li Y."/>
            <person name="Lin Y.C."/>
            <person name="George J."/>
            <person name="Sweedler J."/>
            <person name="Southey B."/>
            <person name="Gunaratne P."/>
            <person name="Watson M."/>
            <person name="Nam K."/>
            <person name="Backstrom N."/>
            <person name="Smeds L."/>
            <person name="Nabholz B."/>
            <person name="Itoh Y."/>
            <person name="Whitney O."/>
            <person name="Pfenning A.R."/>
            <person name="Howard J."/>
            <person name="Volker M."/>
            <person name="Skinner B.M."/>
            <person name="Griffin D.K."/>
            <person name="Ye L."/>
            <person name="McLaren W.M."/>
            <person name="Flicek P."/>
            <person name="Quesada V."/>
            <person name="Velasco G."/>
            <person name="Lopez-Otin C."/>
            <person name="Puente X.S."/>
            <person name="Olender T."/>
            <person name="Lancet D."/>
            <person name="Smit A.F."/>
            <person name="Hubley R."/>
            <person name="Konkel M.K."/>
            <person name="Walker J.A."/>
            <person name="Batzer M.A."/>
            <person name="Gu W."/>
            <person name="Pollock D.D."/>
            <person name="Chen L."/>
            <person name="Cheng Z."/>
            <person name="Eichler E.E."/>
            <person name="Stapley J."/>
            <person name="Slate J."/>
            <person name="Ekblom R."/>
            <person name="Birkhead T."/>
            <person name="Burke T."/>
            <person name="Burt D."/>
            <person name="Scharff C."/>
            <person name="Adam I."/>
            <person name="Richard H."/>
            <person name="Sultan M."/>
            <person name="Soldatov A."/>
            <person name="Lehrach H."/>
            <person name="Edwards S.V."/>
            <person name="Yang S.P."/>
            <person name="Li X."/>
            <person name="Graves T."/>
            <person name="Fulton L."/>
            <person name="Nelson J."/>
            <person name="Chinwalla A."/>
            <person name="Hou S."/>
            <person name="Mardis E.R."/>
            <person name="Wilson R.K."/>
        </authorList>
    </citation>
    <scope>NUCLEOTIDE SEQUENCE [LARGE SCALE GENOMIC DNA]</scope>
</reference>
<dbReference type="GO" id="GO:0004993">
    <property type="term" value="F:G protein-coupled serotonin receptor activity"/>
    <property type="evidence" value="ECO:0007669"/>
    <property type="project" value="TreeGrafter"/>
</dbReference>
<dbReference type="GO" id="GO:0001696">
    <property type="term" value="P:gastric acid secretion"/>
    <property type="evidence" value="ECO:0007669"/>
    <property type="project" value="InterPro"/>
</dbReference>
<accession>H0YQL1</accession>
<reference evidence="19" key="3">
    <citation type="submission" date="2025-09" db="UniProtKB">
        <authorList>
            <consortium name="Ensembl"/>
        </authorList>
    </citation>
    <scope>IDENTIFICATION</scope>
</reference>
<feature type="transmembrane region" description="Helical" evidence="17">
    <location>
        <begin position="375"/>
        <end position="394"/>
    </location>
</feature>
<evidence type="ECO:0000256" key="11">
    <source>
        <dbReference type="ARBA" id="ARBA00023180"/>
    </source>
</evidence>
<name>H0YQL1_TAEGU</name>
<keyword evidence="12 15" id="KW-0807">Transducer</keyword>
<dbReference type="GO" id="GO:0030425">
    <property type="term" value="C:dendrite"/>
    <property type="evidence" value="ECO:0007669"/>
    <property type="project" value="TreeGrafter"/>
</dbReference>
<evidence type="ECO:0000256" key="2">
    <source>
        <dbReference type="ARBA" id="ARBA00014565"/>
    </source>
</evidence>
<dbReference type="Pfam" id="PF00001">
    <property type="entry name" value="7tm_1"/>
    <property type="match status" value="1"/>
</dbReference>
<dbReference type="GO" id="GO:0045202">
    <property type="term" value="C:synapse"/>
    <property type="evidence" value="ECO:0007669"/>
    <property type="project" value="GOC"/>
</dbReference>
<dbReference type="PANTHER" id="PTHR24247">
    <property type="entry name" value="5-HYDROXYTRYPTAMINE RECEPTOR"/>
    <property type="match status" value="1"/>
</dbReference>
<dbReference type="PROSITE" id="PS00237">
    <property type="entry name" value="G_PROTEIN_RECEP_F1_1"/>
    <property type="match status" value="1"/>
</dbReference>
<dbReference type="SUPFAM" id="SSF81321">
    <property type="entry name" value="Family A G protein-coupled receptor-like"/>
    <property type="match status" value="1"/>
</dbReference>
<comment type="subcellular location">
    <subcellularLocation>
        <location evidence="1">Cell membrane</location>
        <topology evidence="1">Multi-pass membrane protein</topology>
    </subcellularLocation>
</comment>
<feature type="transmembrane region" description="Helical" evidence="17">
    <location>
        <begin position="234"/>
        <end position="257"/>
    </location>
</feature>
<keyword evidence="3" id="KW-1003">Cell membrane</keyword>
<evidence type="ECO:0000256" key="5">
    <source>
        <dbReference type="ARBA" id="ARBA00022989"/>
    </source>
</evidence>
<evidence type="ECO:0000313" key="20">
    <source>
        <dbReference type="Proteomes" id="UP000007754"/>
    </source>
</evidence>
<feature type="domain" description="G-protein coupled receptors family 1 profile" evidence="18">
    <location>
        <begin position="134"/>
        <end position="391"/>
    </location>
</feature>
<evidence type="ECO:0000256" key="15">
    <source>
        <dbReference type="RuleBase" id="RU000688"/>
    </source>
</evidence>
<dbReference type="PRINTS" id="PR00531">
    <property type="entry name" value="HISTAMINEH2R"/>
</dbReference>
<evidence type="ECO:0000256" key="12">
    <source>
        <dbReference type="ARBA" id="ARBA00023224"/>
    </source>
</evidence>
<comment type="similarity">
    <text evidence="15">Belongs to the G-protein coupled receptor 1 family.</text>
</comment>
<feature type="compositionally biased region" description="Basic and acidic residues" evidence="16">
    <location>
        <begin position="10"/>
        <end position="33"/>
    </location>
</feature>
<proteinExistence type="inferred from homology"/>
<evidence type="ECO:0000256" key="6">
    <source>
        <dbReference type="ARBA" id="ARBA00023040"/>
    </source>
</evidence>
<organism evidence="19 20">
    <name type="scientific">Taeniopygia guttata</name>
    <name type="common">Zebra finch</name>
    <name type="synonym">Poephila guttata</name>
    <dbReference type="NCBI Taxonomy" id="59729"/>
    <lineage>
        <taxon>Eukaryota</taxon>
        <taxon>Metazoa</taxon>
        <taxon>Chordata</taxon>
        <taxon>Craniata</taxon>
        <taxon>Vertebrata</taxon>
        <taxon>Euteleostomi</taxon>
        <taxon>Archelosauria</taxon>
        <taxon>Archosauria</taxon>
        <taxon>Dinosauria</taxon>
        <taxon>Saurischia</taxon>
        <taxon>Theropoda</taxon>
        <taxon>Coelurosauria</taxon>
        <taxon>Aves</taxon>
        <taxon>Neognathae</taxon>
        <taxon>Neoaves</taxon>
        <taxon>Telluraves</taxon>
        <taxon>Australaves</taxon>
        <taxon>Passeriformes</taxon>
        <taxon>Passeroidea</taxon>
        <taxon>Estrildidae</taxon>
        <taxon>Estrildinae</taxon>
        <taxon>Taeniopygia</taxon>
    </lineage>
</organism>
<dbReference type="GO" id="GO:0004969">
    <property type="term" value="F:histamine receptor activity"/>
    <property type="evidence" value="ECO:0007669"/>
    <property type="project" value="InterPro"/>
</dbReference>
<dbReference type="FunCoup" id="H0YQL1">
    <property type="interactions" value="31"/>
</dbReference>
<evidence type="ECO:0000256" key="7">
    <source>
        <dbReference type="ARBA" id="ARBA00023136"/>
    </source>
</evidence>
<evidence type="ECO:0000256" key="9">
    <source>
        <dbReference type="ARBA" id="ARBA00023157"/>
    </source>
</evidence>
<feature type="transmembrane region" description="Helical" evidence="17">
    <location>
        <begin position="118"/>
        <end position="142"/>
    </location>
</feature>
<keyword evidence="5 17" id="KW-1133">Transmembrane helix</keyword>
<evidence type="ECO:0000256" key="3">
    <source>
        <dbReference type="ARBA" id="ARBA00022475"/>
    </source>
</evidence>
<evidence type="ECO:0000313" key="19">
    <source>
        <dbReference type="Ensembl" id="ENSTGUP00000000568.2"/>
    </source>
</evidence>